<dbReference type="AlphaFoldDB" id="A0A4S4LJT5"/>
<accession>A0A4S4LJT5</accession>
<dbReference type="EC" id="4.2.3.-" evidence="6"/>
<evidence type="ECO:0000313" key="9">
    <source>
        <dbReference type="Proteomes" id="UP000310158"/>
    </source>
</evidence>
<dbReference type="Pfam" id="PF19086">
    <property type="entry name" value="Terpene_syn_C_2"/>
    <property type="match status" value="1"/>
</dbReference>
<name>A0A4S4LJT5_9AGAM</name>
<dbReference type="EMBL" id="SGPL01000587">
    <property type="protein sequence ID" value="THH10180.1"/>
    <property type="molecule type" value="Genomic_DNA"/>
</dbReference>
<dbReference type="Gene3D" id="1.10.600.10">
    <property type="entry name" value="Farnesyl Diphosphate Synthase"/>
    <property type="match status" value="1"/>
</dbReference>
<comment type="cofactor">
    <cofactor evidence="1 6">
        <name>Mg(2+)</name>
        <dbReference type="ChEBI" id="CHEBI:18420"/>
    </cofactor>
</comment>
<feature type="region of interest" description="Disordered" evidence="7">
    <location>
        <begin position="404"/>
        <end position="426"/>
    </location>
</feature>
<evidence type="ECO:0000256" key="1">
    <source>
        <dbReference type="ARBA" id="ARBA00001946"/>
    </source>
</evidence>
<comment type="similarity">
    <text evidence="2 6">Belongs to the terpene synthase family.</text>
</comment>
<dbReference type="OrthoDB" id="6486656at2759"/>
<organism evidence="8 9">
    <name type="scientific">Bondarzewia mesenterica</name>
    <dbReference type="NCBI Taxonomy" id="1095465"/>
    <lineage>
        <taxon>Eukaryota</taxon>
        <taxon>Fungi</taxon>
        <taxon>Dikarya</taxon>
        <taxon>Basidiomycota</taxon>
        <taxon>Agaricomycotina</taxon>
        <taxon>Agaricomycetes</taxon>
        <taxon>Russulales</taxon>
        <taxon>Bondarzewiaceae</taxon>
        <taxon>Bondarzewia</taxon>
    </lineage>
</organism>
<reference evidence="8 9" key="1">
    <citation type="submission" date="2019-02" db="EMBL/GenBank/DDBJ databases">
        <title>Genome sequencing of the rare red list fungi Bondarzewia mesenterica.</title>
        <authorList>
            <person name="Buettner E."/>
            <person name="Kellner H."/>
        </authorList>
    </citation>
    <scope>NUCLEOTIDE SEQUENCE [LARGE SCALE GENOMIC DNA]</scope>
    <source>
        <strain evidence="8 9">DSM 108281</strain>
    </source>
</reference>
<dbReference type="InterPro" id="IPR008949">
    <property type="entry name" value="Isoprenoid_synthase_dom_sf"/>
</dbReference>
<comment type="caution">
    <text evidence="8">The sequence shown here is derived from an EMBL/GenBank/DDBJ whole genome shotgun (WGS) entry which is preliminary data.</text>
</comment>
<evidence type="ECO:0000256" key="5">
    <source>
        <dbReference type="ARBA" id="ARBA00023239"/>
    </source>
</evidence>
<proteinExistence type="inferred from homology"/>
<protein>
    <recommendedName>
        <fullName evidence="6">Terpene synthase</fullName>
        <ecNumber evidence="6">4.2.3.-</ecNumber>
    </recommendedName>
</protein>
<evidence type="ECO:0000256" key="3">
    <source>
        <dbReference type="ARBA" id="ARBA00022723"/>
    </source>
</evidence>
<feature type="compositionally biased region" description="Polar residues" evidence="7">
    <location>
        <begin position="409"/>
        <end position="420"/>
    </location>
</feature>
<evidence type="ECO:0000256" key="7">
    <source>
        <dbReference type="SAM" id="MobiDB-lite"/>
    </source>
</evidence>
<keyword evidence="3 6" id="KW-0479">Metal-binding</keyword>
<keyword evidence="9" id="KW-1185">Reference proteome</keyword>
<dbReference type="SUPFAM" id="SSF48576">
    <property type="entry name" value="Terpenoid synthases"/>
    <property type="match status" value="1"/>
</dbReference>
<evidence type="ECO:0000256" key="6">
    <source>
        <dbReference type="RuleBase" id="RU366034"/>
    </source>
</evidence>
<keyword evidence="5 6" id="KW-0456">Lyase</keyword>
<dbReference type="PANTHER" id="PTHR35201">
    <property type="entry name" value="TERPENE SYNTHASE"/>
    <property type="match status" value="1"/>
</dbReference>
<dbReference type="InterPro" id="IPR034686">
    <property type="entry name" value="Terpene_cyclase-like_2"/>
</dbReference>
<gene>
    <name evidence="8" type="ORF">EW146_g8449</name>
</gene>
<dbReference type="PANTHER" id="PTHR35201:SF4">
    <property type="entry name" value="BETA-PINACENE SYNTHASE-RELATED"/>
    <property type="match status" value="1"/>
</dbReference>
<dbReference type="Proteomes" id="UP000310158">
    <property type="component" value="Unassembled WGS sequence"/>
</dbReference>
<dbReference type="GO" id="GO:0008299">
    <property type="term" value="P:isoprenoid biosynthetic process"/>
    <property type="evidence" value="ECO:0007669"/>
    <property type="project" value="UniProtKB-ARBA"/>
</dbReference>
<evidence type="ECO:0000256" key="2">
    <source>
        <dbReference type="ARBA" id="ARBA00006333"/>
    </source>
</evidence>
<keyword evidence="4 6" id="KW-0460">Magnesium</keyword>
<dbReference type="GO" id="GO:0046872">
    <property type="term" value="F:metal ion binding"/>
    <property type="evidence" value="ECO:0007669"/>
    <property type="project" value="UniProtKB-KW"/>
</dbReference>
<dbReference type="GO" id="GO:0010333">
    <property type="term" value="F:terpene synthase activity"/>
    <property type="evidence" value="ECO:0007669"/>
    <property type="project" value="InterPro"/>
</dbReference>
<sequence length="456" mass="51220">MSEKIYIPDTLANWKWPRHLNTHYAEVKKESAAWLASFGAFSPRAQYAFDRCDFNLLASFAYPLANKEHLRSGCDLMNFFFVFDEYSDVSNVEDVQKQADIIMDATRNPHKQRPEGEWIGGEIARQFWERTIKNASPQSQKRFLETWQQYTDSVVQQAADRTHSHIRDIDSYLDVRRDTIGAKPSFALLELGMDLPDEVINHPVVQDLSLWTIDMLCIGNDIVSYNLEQARGDDGHNIVTIVMNQLKTDVAGAMKWIEEYHKGLEDKFNEAFDKVPKWVTHICIRRSAASVAVRSLARSSHHLVRHDTTRHRRDASSRWRAAPLVCPLPPFMPPPPPDAAHALCVGSCKCQLARASANTMSSTELIPPFSPRDTVTDSLRLVQGAGAGSYLPLTYPPNLPPRRCRSASHKTSVSCPTSPATRAPSRAAHESELCKLGFVIGKANARLSDIPLLAFA</sequence>
<evidence type="ECO:0000313" key="8">
    <source>
        <dbReference type="EMBL" id="THH10180.1"/>
    </source>
</evidence>
<evidence type="ECO:0000256" key="4">
    <source>
        <dbReference type="ARBA" id="ARBA00022842"/>
    </source>
</evidence>